<dbReference type="AlphaFoldDB" id="A7KJZ6"/>
<accession>A7KJZ6</accession>
<name>A7KJZ6_HUMLU</name>
<dbReference type="InterPro" id="IPR002182">
    <property type="entry name" value="NB-ARC"/>
</dbReference>
<sequence>GGVGKTTLAEVVFERSRHQFDHGCILKNVREEIEKNGSNHLAKDFIKRLSREENGDLDYAKKRMLSHKKLLFVLDDVD</sequence>
<reference evidence="2" key="1">
    <citation type="submission" date="2007-02" db="EMBL/GenBank/DDBJ databases">
        <title>Isolation and characterization of disease resistance gene analogs from hop Humulus lupulus L.</title>
        <authorList>
            <person name="Kozjak P."/>
            <person name="Javornik B."/>
        </authorList>
    </citation>
    <scope>NUCLEOTIDE SEQUENCE</scope>
</reference>
<proteinExistence type="predicted"/>
<feature type="domain" description="NB-ARC" evidence="1">
    <location>
        <begin position="1"/>
        <end position="77"/>
    </location>
</feature>
<feature type="non-terminal residue" evidence="2">
    <location>
        <position position="1"/>
    </location>
</feature>
<dbReference type="InterPro" id="IPR044974">
    <property type="entry name" value="Disease_R_plants"/>
</dbReference>
<dbReference type="PANTHER" id="PTHR11017:SF573">
    <property type="entry name" value="ADP-RIBOSYL CYCLASE_CYCLIC ADP-RIBOSE HYDROLASE"/>
    <property type="match status" value="1"/>
</dbReference>
<dbReference type="PANTHER" id="PTHR11017">
    <property type="entry name" value="LEUCINE-RICH REPEAT-CONTAINING PROTEIN"/>
    <property type="match status" value="1"/>
</dbReference>
<organism evidence="2">
    <name type="scientific">Humulus lupulus</name>
    <name type="common">European hop</name>
    <dbReference type="NCBI Taxonomy" id="3486"/>
    <lineage>
        <taxon>Eukaryota</taxon>
        <taxon>Viridiplantae</taxon>
        <taxon>Streptophyta</taxon>
        <taxon>Embryophyta</taxon>
        <taxon>Tracheophyta</taxon>
        <taxon>Spermatophyta</taxon>
        <taxon>Magnoliopsida</taxon>
        <taxon>eudicotyledons</taxon>
        <taxon>Gunneridae</taxon>
        <taxon>Pentapetalae</taxon>
        <taxon>rosids</taxon>
        <taxon>fabids</taxon>
        <taxon>Rosales</taxon>
        <taxon>Cannabaceae</taxon>
        <taxon>Humulus</taxon>
    </lineage>
</organism>
<dbReference type="InterPro" id="IPR027417">
    <property type="entry name" value="P-loop_NTPase"/>
</dbReference>
<feature type="non-terminal residue" evidence="2">
    <location>
        <position position="78"/>
    </location>
</feature>
<dbReference type="Gene3D" id="3.40.50.300">
    <property type="entry name" value="P-loop containing nucleotide triphosphate hydrolases"/>
    <property type="match status" value="1"/>
</dbReference>
<evidence type="ECO:0000259" key="1">
    <source>
        <dbReference type="Pfam" id="PF00931"/>
    </source>
</evidence>
<protein>
    <submittedName>
        <fullName evidence="2">Putative RGA</fullName>
    </submittedName>
</protein>
<dbReference type="GO" id="GO:0006952">
    <property type="term" value="P:defense response"/>
    <property type="evidence" value="ECO:0007669"/>
    <property type="project" value="InterPro"/>
</dbReference>
<dbReference type="EMBL" id="EF464292">
    <property type="protein sequence ID" value="ABS70867.1"/>
    <property type="molecule type" value="Genomic_DNA"/>
</dbReference>
<dbReference type="Pfam" id="PF00931">
    <property type="entry name" value="NB-ARC"/>
    <property type="match status" value="1"/>
</dbReference>
<dbReference type="GO" id="GO:0043531">
    <property type="term" value="F:ADP binding"/>
    <property type="evidence" value="ECO:0007669"/>
    <property type="project" value="InterPro"/>
</dbReference>
<evidence type="ECO:0000313" key="2">
    <source>
        <dbReference type="EMBL" id="ABS70867.1"/>
    </source>
</evidence>
<dbReference type="SUPFAM" id="SSF52540">
    <property type="entry name" value="P-loop containing nucleoside triphosphate hydrolases"/>
    <property type="match status" value="1"/>
</dbReference>